<sequence length="179" mass="20499">MNQRDGRCMLKIFEVCSTGVLPGRCVILMERDLHRLQDQYQQTLQSAMTKLDKEFLRKMQATYFRCGLQCSENSDISVTDVQRCIERCESPLSQAQNLMQSELSSFQNRVQQCSSECANRARDGLKPEPSDEEIRKAQQKAFKCAQNCVETQLSSGLPALVERLRAQLQKLKADQLKMI</sequence>
<dbReference type="EMBL" id="KL596644">
    <property type="protein sequence ID" value="KER31565.1"/>
    <property type="molecule type" value="Genomic_DNA"/>
</dbReference>
<dbReference type="InterPro" id="IPR008560">
    <property type="entry name" value="DUF842_euk"/>
</dbReference>
<dbReference type="CTD" id="20316396"/>
<organism evidence="2 3">
    <name type="scientific">Opisthorchis viverrini</name>
    <name type="common">Southeast Asian liver fluke</name>
    <dbReference type="NCBI Taxonomy" id="6198"/>
    <lineage>
        <taxon>Eukaryota</taxon>
        <taxon>Metazoa</taxon>
        <taxon>Spiralia</taxon>
        <taxon>Lophotrochozoa</taxon>
        <taxon>Platyhelminthes</taxon>
        <taxon>Trematoda</taxon>
        <taxon>Digenea</taxon>
        <taxon>Opisthorchiida</taxon>
        <taxon>Opisthorchiata</taxon>
        <taxon>Opisthorchiidae</taxon>
        <taxon>Opisthorchis</taxon>
    </lineage>
</organism>
<proteinExistence type="inferred from homology"/>
<evidence type="ECO:0008006" key="4">
    <source>
        <dbReference type="Google" id="ProtNLM"/>
    </source>
</evidence>
<evidence type="ECO:0000313" key="2">
    <source>
        <dbReference type="EMBL" id="KER31565.1"/>
    </source>
</evidence>
<accession>A0A075A7C5</accession>
<dbReference type="KEGG" id="ovi:T265_02208"/>
<gene>
    <name evidence="2" type="ORF">T265_02208</name>
</gene>
<dbReference type="GeneID" id="20316396"/>
<dbReference type="AlphaFoldDB" id="A0A075A7C5"/>
<dbReference type="GO" id="GO:0005737">
    <property type="term" value="C:cytoplasm"/>
    <property type="evidence" value="ECO:0007669"/>
    <property type="project" value="TreeGrafter"/>
</dbReference>
<reference evidence="2 3" key="1">
    <citation type="submission" date="2013-11" db="EMBL/GenBank/DDBJ databases">
        <title>Opisthorchis viverrini - life in the bile duct.</title>
        <authorList>
            <person name="Young N.D."/>
            <person name="Nagarajan N."/>
            <person name="Lin S.J."/>
            <person name="Korhonen P.K."/>
            <person name="Jex A.R."/>
            <person name="Hall R.S."/>
            <person name="Safavi-Hemami H."/>
            <person name="Kaewkong W."/>
            <person name="Bertrand D."/>
            <person name="Gao S."/>
            <person name="Seet Q."/>
            <person name="Wongkham S."/>
            <person name="Teh B.T."/>
            <person name="Wongkham C."/>
            <person name="Intapan P.M."/>
            <person name="Maleewong W."/>
            <person name="Yang X."/>
            <person name="Hu M."/>
            <person name="Wang Z."/>
            <person name="Hofmann A."/>
            <person name="Sternberg P.W."/>
            <person name="Tan P."/>
            <person name="Wang J."/>
            <person name="Gasser R.B."/>
        </authorList>
    </citation>
    <scope>NUCLEOTIDE SEQUENCE [LARGE SCALE GENOMIC DNA]</scope>
</reference>
<name>A0A075A7C5_OPIVI</name>
<keyword evidence="3" id="KW-1185">Reference proteome</keyword>
<evidence type="ECO:0000256" key="1">
    <source>
        <dbReference type="ARBA" id="ARBA00009952"/>
    </source>
</evidence>
<dbReference type="Proteomes" id="UP000054324">
    <property type="component" value="Unassembled WGS sequence"/>
</dbReference>
<dbReference type="Pfam" id="PF05811">
    <property type="entry name" value="DUF842"/>
    <property type="match status" value="1"/>
</dbReference>
<dbReference type="OrthoDB" id="9975421at2759"/>
<comment type="similarity">
    <text evidence="1">Belongs to the FAM136 family.</text>
</comment>
<protein>
    <recommendedName>
        <fullName evidence="4">Protein FAM136A</fullName>
    </recommendedName>
</protein>
<dbReference type="PANTHER" id="PTHR21096">
    <property type="entry name" value="PROTEIN FAM136A"/>
    <property type="match status" value="1"/>
</dbReference>
<dbReference type="RefSeq" id="XP_009164660.1">
    <property type="nucleotide sequence ID" value="XM_009166396.1"/>
</dbReference>
<evidence type="ECO:0000313" key="3">
    <source>
        <dbReference type="Proteomes" id="UP000054324"/>
    </source>
</evidence>
<dbReference type="PANTHER" id="PTHR21096:SF0">
    <property type="entry name" value="PROTEIN FAM136A"/>
    <property type="match status" value="1"/>
</dbReference>